<evidence type="ECO:0000256" key="1">
    <source>
        <dbReference type="ARBA" id="ARBA00004424"/>
    </source>
</evidence>
<feature type="transmembrane region" description="Helical" evidence="19">
    <location>
        <begin position="314"/>
        <end position="334"/>
    </location>
</feature>
<dbReference type="FunFam" id="1.20.1740.10:FF:000015">
    <property type="entry name" value="B(0,+)-type amino acid transporter 1"/>
    <property type="match status" value="1"/>
</dbReference>
<dbReference type="GO" id="GO:0016324">
    <property type="term" value="C:apical plasma membrane"/>
    <property type="evidence" value="ECO:0007669"/>
    <property type="project" value="UniProtKB-SubCell"/>
</dbReference>
<evidence type="ECO:0000256" key="14">
    <source>
        <dbReference type="ARBA" id="ARBA00052732"/>
    </source>
</evidence>
<organism evidence="20 21">
    <name type="scientific">Ridgeia piscesae</name>
    <name type="common">Tubeworm</name>
    <dbReference type="NCBI Taxonomy" id="27915"/>
    <lineage>
        <taxon>Eukaryota</taxon>
        <taxon>Metazoa</taxon>
        <taxon>Spiralia</taxon>
        <taxon>Lophotrochozoa</taxon>
        <taxon>Annelida</taxon>
        <taxon>Polychaeta</taxon>
        <taxon>Sedentaria</taxon>
        <taxon>Canalipalpata</taxon>
        <taxon>Sabellida</taxon>
        <taxon>Siboglinidae</taxon>
        <taxon>Ridgeia</taxon>
    </lineage>
</organism>
<comment type="catalytic activity">
    <reaction evidence="11">
        <text>L-cystine(out) + L-arginine(in) = L-cystine(in) + L-arginine(out)</text>
        <dbReference type="Rhea" id="RHEA:71075"/>
        <dbReference type="ChEBI" id="CHEBI:32682"/>
        <dbReference type="ChEBI" id="CHEBI:35491"/>
    </reaction>
    <physiologicalReaction direction="left-to-right" evidence="11">
        <dbReference type="Rhea" id="RHEA:71076"/>
    </physiologicalReaction>
</comment>
<comment type="catalytic activity">
    <reaction evidence="13">
        <text>L-cysteine(out) + L-arginine(in) = L-cysteine(in) + L-arginine(out)</text>
        <dbReference type="Rhea" id="RHEA:71071"/>
        <dbReference type="ChEBI" id="CHEBI:32682"/>
        <dbReference type="ChEBI" id="CHEBI:35235"/>
    </reaction>
    <physiologicalReaction direction="left-to-right" evidence="13">
        <dbReference type="Rhea" id="RHEA:71072"/>
    </physiologicalReaction>
</comment>
<comment type="catalytic activity">
    <reaction evidence="14">
        <text>L-leucine(out) + L-arginine(in) = L-leucine(in) + L-arginine(out)</text>
        <dbReference type="Rhea" id="RHEA:71059"/>
        <dbReference type="ChEBI" id="CHEBI:32682"/>
        <dbReference type="ChEBI" id="CHEBI:57427"/>
    </reaction>
    <physiologicalReaction direction="left-to-right" evidence="14">
        <dbReference type="Rhea" id="RHEA:71060"/>
    </physiologicalReaction>
</comment>
<feature type="transmembrane region" description="Helical" evidence="19">
    <location>
        <begin position="391"/>
        <end position="416"/>
    </location>
</feature>
<feature type="transmembrane region" description="Helical" evidence="19">
    <location>
        <begin position="40"/>
        <end position="60"/>
    </location>
</feature>
<feature type="transmembrane region" description="Helical" evidence="19">
    <location>
        <begin position="454"/>
        <end position="474"/>
    </location>
</feature>
<name>A0AAD9PCI0_RIDPI</name>
<comment type="caution">
    <text evidence="20">The sequence shown here is derived from an EMBL/GenBank/DDBJ whole genome shotgun (WGS) entry which is preliminary data.</text>
</comment>
<evidence type="ECO:0000256" key="5">
    <source>
        <dbReference type="ARBA" id="ARBA00022553"/>
    </source>
</evidence>
<dbReference type="PIRSF" id="PIRSF006060">
    <property type="entry name" value="AA_transporter"/>
    <property type="match status" value="1"/>
</dbReference>
<dbReference type="InterPro" id="IPR002293">
    <property type="entry name" value="AA/rel_permease1"/>
</dbReference>
<evidence type="ECO:0000256" key="19">
    <source>
        <dbReference type="SAM" id="Phobius"/>
    </source>
</evidence>
<evidence type="ECO:0000256" key="13">
    <source>
        <dbReference type="ARBA" id="ARBA00052179"/>
    </source>
</evidence>
<dbReference type="InterPro" id="IPR050598">
    <property type="entry name" value="AminoAcid_Transporter"/>
</dbReference>
<evidence type="ECO:0000256" key="16">
    <source>
        <dbReference type="ARBA" id="ARBA00079910"/>
    </source>
</evidence>
<evidence type="ECO:0000313" key="21">
    <source>
        <dbReference type="Proteomes" id="UP001209878"/>
    </source>
</evidence>
<keyword evidence="21" id="KW-1185">Reference proteome</keyword>
<evidence type="ECO:0000256" key="11">
    <source>
        <dbReference type="ARBA" id="ARBA00051814"/>
    </source>
</evidence>
<evidence type="ECO:0000256" key="7">
    <source>
        <dbReference type="ARBA" id="ARBA00022989"/>
    </source>
</evidence>
<dbReference type="Gene3D" id="1.20.1740.10">
    <property type="entry name" value="Amino acid/polyamine transporter I"/>
    <property type="match status" value="1"/>
</dbReference>
<evidence type="ECO:0000256" key="10">
    <source>
        <dbReference type="ARBA" id="ARBA00051323"/>
    </source>
</evidence>
<proteinExistence type="inferred from homology"/>
<evidence type="ECO:0000256" key="6">
    <source>
        <dbReference type="ARBA" id="ARBA00022692"/>
    </source>
</evidence>
<feature type="transmembrane region" description="Helical" evidence="19">
    <location>
        <begin position="72"/>
        <end position="96"/>
    </location>
</feature>
<evidence type="ECO:0000256" key="15">
    <source>
        <dbReference type="ARBA" id="ARBA00074336"/>
    </source>
</evidence>
<evidence type="ECO:0000256" key="3">
    <source>
        <dbReference type="ARBA" id="ARBA00022448"/>
    </source>
</evidence>
<dbReference type="EMBL" id="JAODUO010000036">
    <property type="protein sequence ID" value="KAK2192245.1"/>
    <property type="molecule type" value="Genomic_DNA"/>
</dbReference>
<feature type="transmembrane region" description="Helical" evidence="19">
    <location>
        <begin position="428"/>
        <end position="448"/>
    </location>
</feature>
<comment type="catalytic activity">
    <reaction evidence="10">
        <text>L-lysine(out) + L-arginine(in) = L-lysine(in) + L-arginine(out)</text>
        <dbReference type="Rhea" id="RHEA:70827"/>
        <dbReference type="ChEBI" id="CHEBI:32551"/>
        <dbReference type="ChEBI" id="CHEBI:32682"/>
    </reaction>
    <physiologicalReaction direction="left-to-right" evidence="10">
        <dbReference type="Rhea" id="RHEA:70828"/>
    </physiologicalReaction>
</comment>
<comment type="subcellular location">
    <subcellularLocation>
        <location evidence="1">Apical cell membrane</location>
        <topology evidence="1">Multi-pass membrane protein</topology>
    </subcellularLocation>
</comment>
<evidence type="ECO:0000256" key="17">
    <source>
        <dbReference type="ARBA" id="ARBA00083296"/>
    </source>
</evidence>
<comment type="catalytic activity">
    <reaction evidence="12">
        <text>L-histidine(out) + L-arginine(in) = L-histidine(in) + L-arginine(out)</text>
        <dbReference type="Rhea" id="RHEA:71063"/>
        <dbReference type="ChEBI" id="CHEBI:32682"/>
        <dbReference type="ChEBI" id="CHEBI:57595"/>
    </reaction>
    <physiologicalReaction direction="left-to-right" evidence="12">
        <dbReference type="Rhea" id="RHEA:71064"/>
    </physiologicalReaction>
</comment>
<keyword evidence="7 19" id="KW-1133">Transmembrane helix</keyword>
<evidence type="ECO:0000256" key="2">
    <source>
        <dbReference type="ARBA" id="ARBA00009523"/>
    </source>
</evidence>
<keyword evidence="6 19" id="KW-0812">Transmembrane</keyword>
<dbReference type="AlphaFoldDB" id="A0AAD9PCI0"/>
<keyword evidence="5" id="KW-0597">Phosphoprotein</keyword>
<feature type="transmembrane region" description="Helical" evidence="19">
    <location>
        <begin position="196"/>
        <end position="216"/>
    </location>
</feature>
<keyword evidence="9" id="KW-1015">Disulfide bond</keyword>
<keyword evidence="3" id="KW-0813">Transport</keyword>
<evidence type="ECO:0000256" key="9">
    <source>
        <dbReference type="ARBA" id="ARBA00023157"/>
    </source>
</evidence>
<comment type="similarity">
    <text evidence="2">Belongs to the amino acid-polyamine-organocation (APC) superfamily.</text>
</comment>
<dbReference type="Proteomes" id="UP001209878">
    <property type="component" value="Unassembled WGS sequence"/>
</dbReference>
<dbReference type="PANTHER" id="PTHR11785">
    <property type="entry name" value="AMINO ACID TRANSPORTER"/>
    <property type="match status" value="1"/>
</dbReference>
<comment type="catalytic activity">
    <reaction evidence="18">
        <text>L-phenylalanine(out) + L-arginine(in) = L-phenylalanine(in) + L-arginine(out)</text>
        <dbReference type="Rhea" id="RHEA:71067"/>
        <dbReference type="ChEBI" id="CHEBI:32682"/>
        <dbReference type="ChEBI" id="CHEBI:58095"/>
    </reaction>
    <physiologicalReaction direction="left-to-right" evidence="18">
        <dbReference type="Rhea" id="RHEA:71068"/>
    </physiologicalReaction>
</comment>
<evidence type="ECO:0000256" key="18">
    <source>
        <dbReference type="ARBA" id="ARBA00093193"/>
    </source>
</evidence>
<accession>A0AAD9PCI0</accession>
<dbReference type="GO" id="GO:0015179">
    <property type="term" value="F:L-amino acid transmembrane transporter activity"/>
    <property type="evidence" value="ECO:0007669"/>
    <property type="project" value="TreeGrafter"/>
</dbReference>
<feature type="transmembrane region" description="Helical" evidence="19">
    <location>
        <begin position="272"/>
        <end position="294"/>
    </location>
</feature>
<dbReference type="PANTHER" id="PTHR11785:SF512">
    <property type="entry name" value="SOBREMESA, ISOFORM B"/>
    <property type="match status" value="1"/>
</dbReference>
<reference evidence="20" key="1">
    <citation type="journal article" date="2023" name="Mol. Biol. Evol.">
        <title>Third-Generation Sequencing Reveals the Adaptive Role of the Epigenome in Three Deep-Sea Polychaetes.</title>
        <authorList>
            <person name="Perez M."/>
            <person name="Aroh O."/>
            <person name="Sun Y."/>
            <person name="Lan Y."/>
            <person name="Juniper S.K."/>
            <person name="Young C.R."/>
            <person name="Angers B."/>
            <person name="Qian P.Y."/>
        </authorList>
    </citation>
    <scope>NUCLEOTIDE SEQUENCE</scope>
    <source>
        <strain evidence="20">R07B-5</strain>
    </source>
</reference>
<evidence type="ECO:0000313" key="20">
    <source>
        <dbReference type="EMBL" id="KAK2192245.1"/>
    </source>
</evidence>
<keyword evidence="8 19" id="KW-0472">Membrane</keyword>
<evidence type="ECO:0000256" key="12">
    <source>
        <dbReference type="ARBA" id="ARBA00051835"/>
    </source>
</evidence>
<dbReference type="Pfam" id="PF13520">
    <property type="entry name" value="AA_permease_2"/>
    <property type="match status" value="1"/>
</dbReference>
<sequence length="483" mass="52111">MAEQRPRLTSSSLSTAASTLAEMRRRDEGRDDGVRLKKKVGLVSGVALIVGTMIGSGIFVSPTDVAVGGGSVGFTLILWIICGVISMCGAMAYAELGTMINKSGAEYSYLLEAFGPLHSTVGSIPAFLMVWTNTMLLKPASVAIIMLTFAKYAMEPFYDQCSASDGAQKCLAALGIIILTMVNCLSVRLATGLQNVLTGAKLIAVVIIVIACFVKLGQGSTAYLSSGFSGTNANIGQIAIGLYKGMWAYDGWNNLNYVTEELSNPYVNLPRALMIGIPVVTLCYLLINISYFTVMSVTELVHSPAVAVTWSNRALGVVSWIIPLSIVCSTFGAANGTLFSTGRLSYVAGREGHMIELLSMIHVRKFTPMPSLILTALLSLLYVIPGDISSLINFFSFAVWFFYGGTMAALLVLRYTQPDLTRPFKVPVVIPIIVLVIAVFLVIVPIATGPSLGYLFAFLFIISGFIFYIPFVHFEKYPAFMRE</sequence>
<evidence type="ECO:0000256" key="4">
    <source>
        <dbReference type="ARBA" id="ARBA00022475"/>
    </source>
</evidence>
<gene>
    <name evidence="20" type="ORF">NP493_36g05034</name>
</gene>
<evidence type="ECO:0000256" key="8">
    <source>
        <dbReference type="ARBA" id="ARBA00023136"/>
    </source>
</evidence>
<protein>
    <recommendedName>
        <fullName evidence="15">b(0,+)-type amino acid transporter 1</fullName>
    </recommendedName>
    <alternativeName>
        <fullName evidence="16">Glycoprotein-associated amino acid transporter b0,+AT1</fullName>
    </alternativeName>
    <alternativeName>
        <fullName evidence="17">Solute carrier family 7 member 9</fullName>
    </alternativeName>
</protein>
<feature type="transmembrane region" description="Helical" evidence="19">
    <location>
        <begin position="170"/>
        <end position="190"/>
    </location>
</feature>
<keyword evidence="4" id="KW-1003">Cell membrane</keyword>